<sequence>MSTNEVLESPVDFAFAAWHEDGRWVVNPLPLDLADNIDALIRELQHEAQNGGAICLMSINDECFIAIRVLGEDVRILVSDVVMATEWPIAAEALDRLGFPMPDADDDDQLAGDAGIFSDLGFSAMEMAALCDDMELFPDEQLEAIAHRLGFGNEFEKFLDFSSR</sequence>
<evidence type="ECO:0000313" key="4">
    <source>
        <dbReference type="EMBL" id="CAB5038370.1"/>
    </source>
</evidence>
<dbReference type="EMBL" id="CAFBMD010000090">
    <property type="protein sequence ID" value="CAB4903107.1"/>
    <property type="molecule type" value="Genomic_DNA"/>
</dbReference>
<dbReference type="EMBL" id="CAEZXW010000029">
    <property type="protein sequence ID" value="CAB4701006.1"/>
    <property type="molecule type" value="Genomic_DNA"/>
</dbReference>
<dbReference type="AlphaFoldDB" id="A0A6J6WCX6"/>
<dbReference type="EMBL" id="CAFBQA010000036">
    <property type="protein sequence ID" value="CAB5038370.1"/>
    <property type="molecule type" value="Genomic_DNA"/>
</dbReference>
<evidence type="ECO:0000313" key="2">
    <source>
        <dbReference type="EMBL" id="CAB4780973.1"/>
    </source>
</evidence>
<organism evidence="2">
    <name type="scientific">freshwater metagenome</name>
    <dbReference type="NCBI Taxonomy" id="449393"/>
    <lineage>
        <taxon>unclassified sequences</taxon>
        <taxon>metagenomes</taxon>
        <taxon>ecological metagenomes</taxon>
    </lineage>
</organism>
<protein>
    <submittedName>
        <fullName evidence="2">Unannotated protein</fullName>
    </submittedName>
</protein>
<evidence type="ECO:0000313" key="3">
    <source>
        <dbReference type="EMBL" id="CAB4903107.1"/>
    </source>
</evidence>
<evidence type="ECO:0000313" key="1">
    <source>
        <dbReference type="EMBL" id="CAB4701006.1"/>
    </source>
</evidence>
<dbReference type="InterPro" id="IPR023869">
    <property type="entry name" value="tRNA_Adeno_NH3ase_assoc_put"/>
</dbReference>
<reference evidence="2" key="1">
    <citation type="submission" date="2020-05" db="EMBL/GenBank/DDBJ databases">
        <authorList>
            <person name="Chiriac C."/>
            <person name="Salcher M."/>
            <person name="Ghai R."/>
            <person name="Kavagutti S V."/>
        </authorList>
    </citation>
    <scope>NUCLEOTIDE SEQUENCE</scope>
</reference>
<accession>A0A6J6WCX6</accession>
<name>A0A6J6WCX6_9ZZZZ</name>
<gene>
    <name evidence="1" type="ORF">UFOPK2593_00627</name>
    <name evidence="2" type="ORF">UFOPK2894_01206</name>
    <name evidence="3" type="ORF">UFOPK3492_01043</name>
    <name evidence="4" type="ORF">UFOPK4234_00788</name>
</gene>
<dbReference type="NCBIfam" id="TIGR03941">
    <property type="entry name" value="tRNA_deam_assoc"/>
    <property type="match status" value="1"/>
</dbReference>
<proteinExistence type="predicted"/>
<dbReference type="EMBL" id="CAEZZQ010000082">
    <property type="protein sequence ID" value="CAB4780973.1"/>
    <property type="molecule type" value="Genomic_DNA"/>
</dbReference>